<protein>
    <submittedName>
        <fullName evidence="7">TetR family transcriptional regulator</fullName>
    </submittedName>
</protein>
<name>A0A369AU09_9BACL</name>
<accession>A0A369AU09</accession>
<organism evidence="7 8">
    <name type="scientific">Fontibacillus phaseoli</name>
    <dbReference type="NCBI Taxonomy" id="1416533"/>
    <lineage>
        <taxon>Bacteria</taxon>
        <taxon>Bacillati</taxon>
        <taxon>Bacillota</taxon>
        <taxon>Bacilli</taxon>
        <taxon>Bacillales</taxon>
        <taxon>Paenibacillaceae</taxon>
        <taxon>Fontibacillus</taxon>
    </lineage>
</organism>
<keyword evidence="4" id="KW-0804">Transcription</keyword>
<evidence type="ECO:0000256" key="1">
    <source>
        <dbReference type="ARBA" id="ARBA00022491"/>
    </source>
</evidence>
<sequence length="205" mass="23624">MSTPNKRPLGRPVQQQDGLPTSRQILLAASRLFMEKGFDSVSMNQVAERCGITKASIYYYFPTKTELFVASIVETLTQVNERIRELLEQPGTFQSRLIRITENYLKVPQVHMNGMFEQVKRHLTDEQQQTLIQYENGLYETLKEGFEAAVKSREIACEDPLLTAHIYVSMLRVGERQYDHTQVLFPSERDAAEAIVAFLWRGIHI</sequence>
<dbReference type="GO" id="GO:0045892">
    <property type="term" value="P:negative regulation of DNA-templated transcription"/>
    <property type="evidence" value="ECO:0007669"/>
    <property type="project" value="UniProtKB-ARBA"/>
</dbReference>
<dbReference type="PROSITE" id="PS01081">
    <property type="entry name" value="HTH_TETR_1"/>
    <property type="match status" value="1"/>
</dbReference>
<dbReference type="InterPro" id="IPR009057">
    <property type="entry name" value="Homeodomain-like_sf"/>
</dbReference>
<dbReference type="GO" id="GO:0003700">
    <property type="term" value="F:DNA-binding transcription factor activity"/>
    <property type="evidence" value="ECO:0007669"/>
    <property type="project" value="TreeGrafter"/>
</dbReference>
<dbReference type="GO" id="GO:0000976">
    <property type="term" value="F:transcription cis-regulatory region binding"/>
    <property type="evidence" value="ECO:0007669"/>
    <property type="project" value="TreeGrafter"/>
</dbReference>
<dbReference type="Pfam" id="PF00440">
    <property type="entry name" value="TetR_N"/>
    <property type="match status" value="1"/>
</dbReference>
<dbReference type="Proteomes" id="UP000253090">
    <property type="component" value="Unassembled WGS sequence"/>
</dbReference>
<evidence type="ECO:0000313" key="7">
    <source>
        <dbReference type="EMBL" id="RCX12819.1"/>
    </source>
</evidence>
<proteinExistence type="predicted"/>
<dbReference type="Gene3D" id="1.10.357.10">
    <property type="entry name" value="Tetracycline Repressor, domain 2"/>
    <property type="match status" value="1"/>
</dbReference>
<keyword evidence="1" id="KW-0678">Repressor</keyword>
<feature type="domain" description="HTH tetR-type" evidence="6">
    <location>
        <begin position="19"/>
        <end position="79"/>
    </location>
</feature>
<dbReference type="EMBL" id="QPJW01000023">
    <property type="protein sequence ID" value="RCX12819.1"/>
    <property type="molecule type" value="Genomic_DNA"/>
</dbReference>
<evidence type="ECO:0000256" key="3">
    <source>
        <dbReference type="ARBA" id="ARBA00023125"/>
    </source>
</evidence>
<dbReference type="PROSITE" id="PS50977">
    <property type="entry name" value="HTH_TETR_2"/>
    <property type="match status" value="1"/>
</dbReference>
<dbReference type="OrthoDB" id="2732116at2"/>
<feature type="DNA-binding region" description="H-T-H motif" evidence="5">
    <location>
        <begin position="42"/>
        <end position="61"/>
    </location>
</feature>
<dbReference type="SUPFAM" id="SSF46689">
    <property type="entry name" value="Homeodomain-like"/>
    <property type="match status" value="1"/>
</dbReference>
<dbReference type="AlphaFoldDB" id="A0A369AU09"/>
<dbReference type="PANTHER" id="PTHR30055">
    <property type="entry name" value="HTH-TYPE TRANSCRIPTIONAL REGULATOR RUTR"/>
    <property type="match status" value="1"/>
</dbReference>
<gene>
    <name evidence="7" type="ORF">DFP94_12325</name>
</gene>
<dbReference type="PRINTS" id="PR00455">
    <property type="entry name" value="HTHTETR"/>
</dbReference>
<evidence type="ECO:0000256" key="2">
    <source>
        <dbReference type="ARBA" id="ARBA00023015"/>
    </source>
</evidence>
<dbReference type="Gene3D" id="1.10.10.60">
    <property type="entry name" value="Homeodomain-like"/>
    <property type="match status" value="1"/>
</dbReference>
<dbReference type="FunFam" id="1.10.10.60:FF:000141">
    <property type="entry name" value="TetR family transcriptional regulator"/>
    <property type="match status" value="1"/>
</dbReference>
<reference evidence="7 8" key="1">
    <citation type="submission" date="2018-07" db="EMBL/GenBank/DDBJ databases">
        <title>Genomic Encyclopedia of Type Strains, Phase III (KMG-III): the genomes of soil and plant-associated and newly described type strains.</title>
        <authorList>
            <person name="Whitman W."/>
        </authorList>
    </citation>
    <scope>NUCLEOTIDE SEQUENCE [LARGE SCALE GENOMIC DNA]</scope>
    <source>
        <strain evidence="7 8">CECT 8333</strain>
    </source>
</reference>
<dbReference type="InterPro" id="IPR023772">
    <property type="entry name" value="DNA-bd_HTH_TetR-type_CS"/>
</dbReference>
<evidence type="ECO:0000313" key="8">
    <source>
        <dbReference type="Proteomes" id="UP000253090"/>
    </source>
</evidence>
<evidence type="ECO:0000256" key="5">
    <source>
        <dbReference type="PROSITE-ProRule" id="PRU00335"/>
    </source>
</evidence>
<comment type="caution">
    <text evidence="7">The sequence shown here is derived from an EMBL/GenBank/DDBJ whole genome shotgun (WGS) entry which is preliminary data.</text>
</comment>
<keyword evidence="3 5" id="KW-0238">DNA-binding</keyword>
<dbReference type="PANTHER" id="PTHR30055:SF175">
    <property type="entry name" value="HTH-TYPE TRANSCRIPTIONAL REPRESSOR KSTR2"/>
    <property type="match status" value="1"/>
</dbReference>
<keyword evidence="8" id="KW-1185">Reference proteome</keyword>
<keyword evidence="2" id="KW-0805">Transcription regulation</keyword>
<dbReference type="InterPro" id="IPR050109">
    <property type="entry name" value="HTH-type_TetR-like_transc_reg"/>
</dbReference>
<evidence type="ECO:0000259" key="6">
    <source>
        <dbReference type="PROSITE" id="PS50977"/>
    </source>
</evidence>
<evidence type="ECO:0000256" key="4">
    <source>
        <dbReference type="ARBA" id="ARBA00023163"/>
    </source>
</evidence>
<dbReference type="InterPro" id="IPR001647">
    <property type="entry name" value="HTH_TetR"/>
</dbReference>